<organism evidence="2 3">
    <name type="scientific">Eutypa lata (strain UCR-EL1)</name>
    <name type="common">Grapevine dieback disease fungus</name>
    <name type="synonym">Eutypa armeniacae</name>
    <dbReference type="NCBI Taxonomy" id="1287681"/>
    <lineage>
        <taxon>Eukaryota</taxon>
        <taxon>Fungi</taxon>
        <taxon>Dikarya</taxon>
        <taxon>Ascomycota</taxon>
        <taxon>Pezizomycotina</taxon>
        <taxon>Sordariomycetes</taxon>
        <taxon>Xylariomycetidae</taxon>
        <taxon>Xylariales</taxon>
        <taxon>Diatrypaceae</taxon>
        <taxon>Eutypa</taxon>
    </lineage>
</organism>
<reference evidence="3" key="1">
    <citation type="journal article" date="2013" name="Genome Announc.">
        <title>Draft genome sequence of the grapevine dieback fungus Eutypa lata UCR-EL1.</title>
        <authorList>
            <person name="Blanco-Ulate B."/>
            <person name="Rolshausen P.E."/>
            <person name="Cantu D."/>
        </authorList>
    </citation>
    <scope>NUCLEOTIDE SEQUENCE [LARGE SCALE GENOMIC DNA]</scope>
    <source>
        <strain evidence="3">UCR-EL1</strain>
    </source>
</reference>
<dbReference type="KEGG" id="ela:UCREL1_3116"/>
<dbReference type="InterPro" id="IPR010730">
    <property type="entry name" value="HET"/>
</dbReference>
<dbReference type="PANTHER" id="PTHR33112">
    <property type="entry name" value="DOMAIN PROTEIN, PUTATIVE-RELATED"/>
    <property type="match status" value="1"/>
</dbReference>
<dbReference type="OrthoDB" id="4758642at2759"/>
<protein>
    <submittedName>
        <fullName evidence="2">Putative het domain-containing protein</fullName>
    </submittedName>
</protein>
<feature type="domain" description="Heterokaryon incompatibility" evidence="1">
    <location>
        <begin position="154"/>
        <end position="330"/>
    </location>
</feature>
<dbReference type="HOGENOM" id="CLU_002639_2_8_1"/>
<dbReference type="PANTHER" id="PTHR33112:SF15">
    <property type="entry name" value="HETEROKARYON INCOMPATIBILITY DOMAIN-CONTAINING PROTEIN"/>
    <property type="match status" value="1"/>
</dbReference>
<evidence type="ECO:0000259" key="1">
    <source>
        <dbReference type="Pfam" id="PF06985"/>
    </source>
</evidence>
<dbReference type="OMA" id="NDHICHS"/>
<evidence type="ECO:0000313" key="2">
    <source>
        <dbReference type="EMBL" id="EMR69853.1"/>
    </source>
</evidence>
<evidence type="ECO:0000313" key="3">
    <source>
        <dbReference type="Proteomes" id="UP000012174"/>
    </source>
</evidence>
<dbReference type="eggNOG" id="ENOG502SICY">
    <property type="taxonomic scope" value="Eukaryota"/>
</dbReference>
<keyword evidence="3" id="KW-1185">Reference proteome</keyword>
<name>M7SZ77_EUTLA</name>
<sequence>MVLCKVCNGLQVDSTSNLNAEDTNRPEPQRLRTFVIAETIQDWQRSAKAGCPTCRLVWDTLVRFDRDSVLEELIRVSSLKNYDDAVYLKLEGDLGGTLLLEFTQLPSHIEIPTVELYSVDDSNWLPTRVLDLGEGNGPIEVRLYETVTGQLDKYIALSYCWGKCGNLVTTKATLKDRKEGIPWDSMPQTFRDAAEISRKLEIRYLWLDALCIIQDDASDWEREAARTAEVYENAFVTIAVNSAFNPMQGIFTARDTALISTSGSNTSSSVRHKKRKRSASVEELTLYDEEGNPQYTIHAREPIAHQDVILPRSYYDITYPLMTRAWTLQERILSRRTLHITAAELLWECKDAMLCECGTVAQTIDNIAGTKTPKIDYEIAMRAIVDENKALGDSEPASTTAAGSAHLSPLTPRTTKEWTLLIGGYSNHQLSFESDRLPAISALTRRFSLVDKLPRRPRAYLAGLWLIDLPWQLCWRAYDRRFETRPDAYCGSTWSWVATRTPVIWDSKIYNAQSQVRVVRAAAQLQGRSNVFGQVKSASATVQGCVQSATVNFEAAHHEAVLGLRNRRGERIFFVPDQDPERAGDATLRDQSLLGTSQVSQRMVSTLQDGETVICLWLLHHLKSNEVYGLVLATPSHESILRSMPESELGTMSSSVYERVGAITGMSHVYQKNEVSGPSWFEDGETQTVTII</sequence>
<dbReference type="AlphaFoldDB" id="M7SZ77"/>
<dbReference type="EMBL" id="KB706002">
    <property type="protein sequence ID" value="EMR69853.1"/>
    <property type="molecule type" value="Genomic_DNA"/>
</dbReference>
<gene>
    <name evidence="2" type="ORF">UCREL1_3116</name>
</gene>
<dbReference type="Proteomes" id="UP000012174">
    <property type="component" value="Unassembled WGS sequence"/>
</dbReference>
<dbReference type="Pfam" id="PF06985">
    <property type="entry name" value="HET"/>
    <property type="match status" value="1"/>
</dbReference>
<dbReference type="STRING" id="1287681.M7SZ77"/>
<accession>M7SZ77</accession>
<proteinExistence type="predicted"/>